<dbReference type="AlphaFoldDB" id="A0A1I7XQM0"/>
<evidence type="ECO:0000313" key="2">
    <source>
        <dbReference type="WBParaSite" id="Hba_19828"/>
    </source>
</evidence>
<evidence type="ECO:0000313" key="1">
    <source>
        <dbReference type="Proteomes" id="UP000095283"/>
    </source>
</evidence>
<dbReference type="Proteomes" id="UP000095283">
    <property type="component" value="Unplaced"/>
</dbReference>
<proteinExistence type="predicted"/>
<sequence>MDLIVTNQLLQFSKYGYGDVGVNVRSTEILFRFGSPDDGRPGSPRAMRKNDSLNARYKVFMTYIYN</sequence>
<protein>
    <submittedName>
        <fullName evidence="2">Omp85 domain-containing protein</fullName>
    </submittedName>
</protein>
<dbReference type="WBParaSite" id="Hba_19828">
    <property type="protein sequence ID" value="Hba_19828"/>
    <property type="gene ID" value="Hba_19828"/>
</dbReference>
<reference evidence="2" key="1">
    <citation type="submission" date="2016-11" db="UniProtKB">
        <authorList>
            <consortium name="WormBaseParasite"/>
        </authorList>
    </citation>
    <scope>IDENTIFICATION</scope>
</reference>
<organism evidence="1 2">
    <name type="scientific">Heterorhabditis bacteriophora</name>
    <name type="common">Entomopathogenic nematode worm</name>
    <dbReference type="NCBI Taxonomy" id="37862"/>
    <lineage>
        <taxon>Eukaryota</taxon>
        <taxon>Metazoa</taxon>
        <taxon>Ecdysozoa</taxon>
        <taxon>Nematoda</taxon>
        <taxon>Chromadorea</taxon>
        <taxon>Rhabditida</taxon>
        <taxon>Rhabditina</taxon>
        <taxon>Rhabditomorpha</taxon>
        <taxon>Strongyloidea</taxon>
        <taxon>Heterorhabditidae</taxon>
        <taxon>Heterorhabditis</taxon>
    </lineage>
</organism>
<accession>A0A1I7XQM0</accession>
<name>A0A1I7XQM0_HETBA</name>
<keyword evidence="1" id="KW-1185">Reference proteome</keyword>